<evidence type="ECO:0000313" key="2">
    <source>
        <dbReference type="Proteomes" id="UP001523401"/>
    </source>
</evidence>
<keyword evidence="2" id="KW-1185">Reference proteome</keyword>
<dbReference type="SMART" id="SM00671">
    <property type="entry name" value="SEL1"/>
    <property type="match status" value="4"/>
</dbReference>
<dbReference type="InterPro" id="IPR011990">
    <property type="entry name" value="TPR-like_helical_dom_sf"/>
</dbReference>
<dbReference type="EMBL" id="JAMXQU010000005">
    <property type="protein sequence ID" value="MCO6160166.1"/>
    <property type="molecule type" value="Genomic_DNA"/>
</dbReference>
<evidence type="ECO:0000313" key="1">
    <source>
        <dbReference type="EMBL" id="MCO6160166.1"/>
    </source>
</evidence>
<proteinExistence type="predicted"/>
<name>A0ABT1CH09_9PROT</name>
<dbReference type="InterPro" id="IPR006597">
    <property type="entry name" value="Sel1-like"/>
</dbReference>
<protein>
    <submittedName>
        <fullName evidence="1">Sel1 repeat family protein</fullName>
    </submittedName>
</protein>
<dbReference type="InterPro" id="IPR052945">
    <property type="entry name" value="Mitotic_Regulator"/>
</dbReference>
<dbReference type="RefSeq" id="WP_252849387.1">
    <property type="nucleotide sequence ID" value="NZ_BAPW01000028.1"/>
</dbReference>
<sequence length="200" mass="21667">MTVLPPVISSGARDGAFCDAPLGAPSLEPALQAQLYLAQWSLDRGALHEAFSLFAKAAASQHPSCLNMLGRAYEQGWGVPRHPVQARRLFEQAAMGGEGWAFYNLADLCLTGEGGAQDRERACMLYVQAARRGVGKAFNMIGLLYEEGFGPTPVNRTYALEYFHAGCTCGDEDARANLMRLRREADGQDDPSVRLDVGAQ</sequence>
<accession>A0ABT1CH09</accession>
<reference evidence="1 2" key="1">
    <citation type="submission" date="2022-06" db="EMBL/GenBank/DDBJ databases">
        <title>Whole-genome of Asaia lannensis strain LMG 27011T.</title>
        <authorList>
            <person name="Sombolestani A."/>
        </authorList>
    </citation>
    <scope>NUCLEOTIDE SEQUENCE [LARGE SCALE GENOMIC DNA]</scope>
    <source>
        <strain evidence="1 2">NBRC 102526</strain>
    </source>
</reference>
<gene>
    <name evidence="1" type="ORF">NF685_09010</name>
</gene>
<dbReference type="SUPFAM" id="SSF81901">
    <property type="entry name" value="HCP-like"/>
    <property type="match status" value="1"/>
</dbReference>
<dbReference type="Proteomes" id="UP001523401">
    <property type="component" value="Unassembled WGS sequence"/>
</dbReference>
<dbReference type="PANTHER" id="PTHR43628:SF1">
    <property type="entry name" value="CHITIN SYNTHASE REGULATORY FACTOR 2-RELATED"/>
    <property type="match status" value="1"/>
</dbReference>
<organism evidence="1 2">
    <name type="scientific">Asaia lannensis NBRC 102526</name>
    <dbReference type="NCBI Taxonomy" id="1307926"/>
    <lineage>
        <taxon>Bacteria</taxon>
        <taxon>Pseudomonadati</taxon>
        <taxon>Pseudomonadota</taxon>
        <taxon>Alphaproteobacteria</taxon>
        <taxon>Acetobacterales</taxon>
        <taxon>Acetobacteraceae</taxon>
        <taxon>Asaia</taxon>
    </lineage>
</organism>
<dbReference type="Gene3D" id="1.25.40.10">
    <property type="entry name" value="Tetratricopeptide repeat domain"/>
    <property type="match status" value="1"/>
</dbReference>
<comment type="caution">
    <text evidence="1">The sequence shown here is derived from an EMBL/GenBank/DDBJ whole genome shotgun (WGS) entry which is preliminary data.</text>
</comment>
<dbReference type="Pfam" id="PF08238">
    <property type="entry name" value="Sel1"/>
    <property type="match status" value="4"/>
</dbReference>
<dbReference type="PANTHER" id="PTHR43628">
    <property type="entry name" value="ACTIVATOR OF C KINASE PROTEIN 1-RELATED"/>
    <property type="match status" value="1"/>
</dbReference>